<keyword evidence="2" id="KW-1185">Reference proteome</keyword>
<protein>
    <submittedName>
        <fullName evidence="1">Uncharacterized protein</fullName>
    </submittedName>
</protein>
<dbReference type="EMBL" id="CP071872">
    <property type="protein sequence ID" value="UNM13183.1"/>
    <property type="molecule type" value="Genomic_DNA"/>
</dbReference>
<organism evidence="1 2">
    <name type="scientific">Streptomyces formicae</name>
    <dbReference type="NCBI Taxonomy" id="1616117"/>
    <lineage>
        <taxon>Bacteria</taxon>
        <taxon>Bacillati</taxon>
        <taxon>Actinomycetota</taxon>
        <taxon>Actinomycetes</taxon>
        <taxon>Kitasatosporales</taxon>
        <taxon>Streptomycetaceae</taxon>
        <taxon>Streptomyces</taxon>
    </lineage>
</organism>
<evidence type="ECO:0000313" key="2">
    <source>
        <dbReference type="Proteomes" id="UP000828924"/>
    </source>
</evidence>
<sequence>MDGDVGALTAGMSQAQITSSVCRTCTVAGVQLVMIGEVHRLKRRSTTCAR</sequence>
<gene>
    <name evidence="1" type="ORF">J4032_18305</name>
</gene>
<dbReference type="RefSeq" id="WP_242331902.1">
    <property type="nucleotide sequence ID" value="NZ_CP071872.1"/>
</dbReference>
<proteinExistence type="predicted"/>
<evidence type="ECO:0000313" key="1">
    <source>
        <dbReference type="EMBL" id="UNM13183.1"/>
    </source>
</evidence>
<name>A0ABY3WKN5_9ACTN</name>
<dbReference type="Proteomes" id="UP000828924">
    <property type="component" value="Chromosome"/>
</dbReference>
<reference evidence="1 2" key="1">
    <citation type="submission" date="2021-03" db="EMBL/GenBank/DDBJ databases">
        <title>Complete genome of Streptomyces formicae strain 1H-GS9 (DSM 100524).</title>
        <authorList>
            <person name="Atanasov K.E."/>
            <person name="Altabella T."/>
            <person name="Ferrer A."/>
        </authorList>
    </citation>
    <scope>NUCLEOTIDE SEQUENCE [LARGE SCALE GENOMIC DNA]</scope>
    <source>
        <strain evidence="1 2">1H-GS9</strain>
    </source>
</reference>
<accession>A0ABY3WKN5</accession>